<evidence type="ECO:0000313" key="9">
    <source>
        <dbReference type="Proteomes" id="UP001139485"/>
    </source>
</evidence>
<feature type="transmembrane region" description="Helical" evidence="7">
    <location>
        <begin position="164"/>
        <end position="184"/>
    </location>
</feature>
<keyword evidence="3 7" id="KW-0812">Transmembrane</keyword>
<evidence type="ECO:0000256" key="7">
    <source>
        <dbReference type="SAM" id="Phobius"/>
    </source>
</evidence>
<gene>
    <name evidence="8" type="ORF">M8330_02940</name>
</gene>
<reference evidence="8" key="1">
    <citation type="submission" date="2022-05" db="EMBL/GenBank/DDBJ databases">
        <authorList>
            <person name="Tuo L."/>
        </authorList>
    </citation>
    <scope>NUCLEOTIDE SEQUENCE</scope>
    <source>
        <strain evidence="8">BSK12Z-4</strain>
    </source>
</reference>
<accession>A0A9X2IDH0</accession>
<keyword evidence="4 7" id="KW-1133">Transmembrane helix</keyword>
<feature type="transmembrane region" description="Helical" evidence="7">
    <location>
        <begin position="190"/>
        <end position="208"/>
    </location>
</feature>
<keyword evidence="2" id="KW-1003">Cell membrane</keyword>
<name>A0A9X2IDH0_9ACTN</name>
<dbReference type="EMBL" id="JAMOIL010000002">
    <property type="protein sequence ID" value="MCM0619252.1"/>
    <property type="molecule type" value="Genomic_DNA"/>
</dbReference>
<evidence type="ECO:0000256" key="5">
    <source>
        <dbReference type="ARBA" id="ARBA00023136"/>
    </source>
</evidence>
<comment type="subcellular location">
    <subcellularLocation>
        <location evidence="1">Cell membrane</location>
        <topology evidence="1">Multi-pass membrane protein</topology>
    </subcellularLocation>
</comment>
<dbReference type="Pfam" id="PF02588">
    <property type="entry name" value="YitT_membrane"/>
    <property type="match status" value="1"/>
</dbReference>
<evidence type="ECO:0000256" key="1">
    <source>
        <dbReference type="ARBA" id="ARBA00004651"/>
    </source>
</evidence>
<feature type="transmembrane region" description="Helical" evidence="7">
    <location>
        <begin position="31"/>
        <end position="53"/>
    </location>
</feature>
<organism evidence="8 9">
    <name type="scientific">Nocardioides bruguierae</name>
    <dbReference type="NCBI Taxonomy" id="2945102"/>
    <lineage>
        <taxon>Bacteria</taxon>
        <taxon>Bacillati</taxon>
        <taxon>Actinomycetota</taxon>
        <taxon>Actinomycetes</taxon>
        <taxon>Propionibacteriales</taxon>
        <taxon>Nocardioidaceae</taxon>
        <taxon>Nocardioides</taxon>
    </lineage>
</organism>
<dbReference type="RefSeq" id="WP_250826121.1">
    <property type="nucleotide sequence ID" value="NZ_JAMOIL010000002.1"/>
</dbReference>
<evidence type="ECO:0000256" key="3">
    <source>
        <dbReference type="ARBA" id="ARBA00022692"/>
    </source>
</evidence>
<evidence type="ECO:0000256" key="2">
    <source>
        <dbReference type="ARBA" id="ARBA00022475"/>
    </source>
</evidence>
<sequence>MTASQPETPTPAQEPAQQAPAVVPHSRLENVLGVLTGTWTVSFGVSLLTHVGAVTGGTAGLAIVVSYALGLPFGVMFVLVNLPFFAVAVFTKGWQFTVRSLVSVVLVSVFASAHAHFAVLGDLASPYAVLTGNLLVGIGLLIVFRHGSSLGGFNIVALLAQERLGLRAGYVQMVLDVCVVLAGFAVQAPAIVLLSAVGAALLNLVLAINHRPGRYTGA</sequence>
<keyword evidence="5 7" id="KW-0472">Membrane</keyword>
<dbReference type="InterPro" id="IPR051461">
    <property type="entry name" value="UPF0750_membrane"/>
</dbReference>
<evidence type="ECO:0000256" key="4">
    <source>
        <dbReference type="ARBA" id="ARBA00022989"/>
    </source>
</evidence>
<dbReference type="PANTHER" id="PTHR33545">
    <property type="entry name" value="UPF0750 MEMBRANE PROTEIN YITT-RELATED"/>
    <property type="match status" value="1"/>
</dbReference>
<evidence type="ECO:0000256" key="6">
    <source>
        <dbReference type="SAM" id="MobiDB-lite"/>
    </source>
</evidence>
<feature type="transmembrane region" description="Helical" evidence="7">
    <location>
        <begin position="59"/>
        <end position="89"/>
    </location>
</feature>
<feature type="region of interest" description="Disordered" evidence="6">
    <location>
        <begin position="1"/>
        <end position="20"/>
    </location>
</feature>
<feature type="transmembrane region" description="Helical" evidence="7">
    <location>
        <begin position="101"/>
        <end position="121"/>
    </location>
</feature>
<dbReference type="InterPro" id="IPR003740">
    <property type="entry name" value="YitT"/>
</dbReference>
<protein>
    <submittedName>
        <fullName evidence="8">YitT family protein</fullName>
    </submittedName>
</protein>
<dbReference type="Proteomes" id="UP001139485">
    <property type="component" value="Unassembled WGS sequence"/>
</dbReference>
<dbReference type="AlphaFoldDB" id="A0A9X2IDH0"/>
<dbReference type="PANTHER" id="PTHR33545:SF5">
    <property type="entry name" value="UPF0750 MEMBRANE PROTEIN YITT"/>
    <property type="match status" value="1"/>
</dbReference>
<dbReference type="GO" id="GO:0005886">
    <property type="term" value="C:plasma membrane"/>
    <property type="evidence" value="ECO:0007669"/>
    <property type="project" value="UniProtKB-SubCell"/>
</dbReference>
<evidence type="ECO:0000313" key="8">
    <source>
        <dbReference type="EMBL" id="MCM0619252.1"/>
    </source>
</evidence>
<comment type="caution">
    <text evidence="8">The sequence shown here is derived from an EMBL/GenBank/DDBJ whole genome shotgun (WGS) entry which is preliminary data.</text>
</comment>
<proteinExistence type="predicted"/>
<keyword evidence="9" id="KW-1185">Reference proteome</keyword>